<organism evidence="2">
    <name type="scientific">Jonesiaceae bacterium BS-20</name>
    <dbReference type="NCBI Taxonomy" id="3120821"/>
    <lineage>
        <taxon>Bacteria</taxon>
        <taxon>Bacillati</taxon>
        <taxon>Actinomycetota</taxon>
        <taxon>Actinomycetes</taxon>
        <taxon>Micrococcales</taxon>
        <taxon>Jonesiaceae</taxon>
    </lineage>
</organism>
<keyword evidence="1" id="KW-0472">Membrane</keyword>
<evidence type="ECO:0000256" key="1">
    <source>
        <dbReference type="SAM" id="Phobius"/>
    </source>
</evidence>
<dbReference type="InterPro" id="IPR025329">
    <property type="entry name" value="DUF4235"/>
</dbReference>
<keyword evidence="1" id="KW-0812">Transmembrane</keyword>
<feature type="transmembrane region" description="Helical" evidence="1">
    <location>
        <begin position="48"/>
        <end position="71"/>
    </location>
</feature>
<dbReference type="AlphaFoldDB" id="A0AAU7DU38"/>
<name>A0AAU7DU38_9MICO</name>
<dbReference type="EMBL" id="CP146203">
    <property type="protein sequence ID" value="XBH20966.1"/>
    <property type="molecule type" value="Genomic_DNA"/>
</dbReference>
<accession>A0AAU7DU38</accession>
<reference evidence="2" key="1">
    <citation type="submission" date="2024-02" db="EMBL/GenBank/DDBJ databases">
        <title>Tomenella chthoni gen. nov. sp. nov., a member of the family Jonesiaceae isolated from bat guano.</title>
        <authorList>
            <person name="Miller S.L."/>
            <person name="King J."/>
            <person name="Sankaranarayanan K."/>
            <person name="Lawson P.A."/>
        </authorList>
    </citation>
    <scope>NUCLEOTIDE SEQUENCE</scope>
    <source>
        <strain evidence="2">BS-20</strain>
    </source>
</reference>
<keyword evidence="1" id="KW-1133">Transmembrane helix</keyword>
<protein>
    <submittedName>
        <fullName evidence="2">DUF4235 domain-containing protein</fullName>
    </submittedName>
</protein>
<evidence type="ECO:0000313" key="2">
    <source>
        <dbReference type="EMBL" id="XBH20966.1"/>
    </source>
</evidence>
<gene>
    <name evidence="2" type="ORF">V5R04_12175</name>
</gene>
<dbReference type="Pfam" id="PF14019">
    <property type="entry name" value="DUF4235"/>
    <property type="match status" value="1"/>
</dbReference>
<proteinExistence type="predicted"/>
<sequence>MAKDQSGVEKVAMIALSFGAGWVAQKIVEQLWEKSTGGLSHDIDDDDARIASVVTFAAVSAAVAALTQVFAKRGARKAISRISAAPRR</sequence>